<keyword evidence="2" id="KW-0560">Oxidoreductase</keyword>
<dbReference type="GO" id="GO:0016616">
    <property type="term" value="F:oxidoreductase activity, acting on the CH-OH group of donors, NAD or NADP as acceptor"/>
    <property type="evidence" value="ECO:0007669"/>
    <property type="project" value="UniProtKB-ARBA"/>
</dbReference>
<dbReference type="AlphaFoldDB" id="A0A2U1AI12"/>
<comment type="similarity">
    <text evidence="1 3">Belongs to the short-chain dehydrogenases/reductases (SDR) family.</text>
</comment>
<dbReference type="GeneID" id="78296838"/>
<dbReference type="PRINTS" id="PR00081">
    <property type="entry name" value="GDHRDH"/>
</dbReference>
<gene>
    <name evidence="4" type="ORF">C8D82_1376</name>
</gene>
<evidence type="ECO:0000256" key="2">
    <source>
        <dbReference type="ARBA" id="ARBA00023002"/>
    </source>
</evidence>
<dbReference type="EMBL" id="QEKH01000037">
    <property type="protein sequence ID" value="PVY36044.1"/>
    <property type="molecule type" value="Genomic_DNA"/>
</dbReference>
<dbReference type="InterPro" id="IPR020904">
    <property type="entry name" value="Sc_DH/Rdtase_CS"/>
</dbReference>
<organism evidence="4 5">
    <name type="scientific">Victivallis vadensis</name>
    <dbReference type="NCBI Taxonomy" id="172901"/>
    <lineage>
        <taxon>Bacteria</taxon>
        <taxon>Pseudomonadati</taxon>
        <taxon>Lentisphaerota</taxon>
        <taxon>Lentisphaeria</taxon>
        <taxon>Victivallales</taxon>
        <taxon>Victivallaceae</taxon>
        <taxon>Victivallis</taxon>
    </lineage>
</organism>
<evidence type="ECO:0000256" key="1">
    <source>
        <dbReference type="ARBA" id="ARBA00006484"/>
    </source>
</evidence>
<dbReference type="SUPFAM" id="SSF51735">
    <property type="entry name" value="NAD(P)-binding Rossmann-fold domains"/>
    <property type="match status" value="1"/>
</dbReference>
<dbReference type="Proteomes" id="UP000245959">
    <property type="component" value="Unassembled WGS sequence"/>
</dbReference>
<evidence type="ECO:0000313" key="5">
    <source>
        <dbReference type="Proteomes" id="UP000245959"/>
    </source>
</evidence>
<comment type="caution">
    <text evidence="4">The sequence shown here is derived from an EMBL/GenBank/DDBJ whole genome shotgun (WGS) entry which is preliminary data.</text>
</comment>
<dbReference type="PRINTS" id="PR00080">
    <property type="entry name" value="SDRFAMILY"/>
</dbReference>
<proteinExistence type="inferred from homology"/>
<protein>
    <submittedName>
        <fullName evidence="4">NAD(P)-dependent dehydrogenase (Short-subunit alcohol dehydrogenase family)</fullName>
    </submittedName>
</protein>
<keyword evidence="5" id="KW-1185">Reference proteome</keyword>
<dbReference type="CDD" id="cd08935">
    <property type="entry name" value="mannonate_red_SDR_c"/>
    <property type="match status" value="1"/>
</dbReference>
<dbReference type="RefSeq" id="WP_116885598.1">
    <property type="nucleotide sequence ID" value="NZ_CABMMC010000242.1"/>
</dbReference>
<sequence length="281" mass="29128">MKVDLNGKVAVVTGGGGILCSVMAKSLAEAGAKVAILDLKEEAAKKVADEIVKAGGKAIGVAANVLDLESLKKAEAIVKAELGACDILVNGAGGNNPKGTTSKEYLMPEDLVKKTEGVTTFFDLDPAGVGFVFNLNFLGTLLTTQVFAREMAEKGAGSIINISSMNAFTPLTKIPAYSGAKAAISNFTQWLAVHFSKVNIRVNAIAPGFFLTEQNRTLLTNPDGSLTARGNTILSHTPMGRFGTPDDLTGALLFLVDDSASSFINGVVLPVDGAFSAFSGV</sequence>
<reference evidence="4 5" key="1">
    <citation type="submission" date="2018-04" db="EMBL/GenBank/DDBJ databases">
        <title>Genomic Encyclopedia of Type Strains, Phase IV (KMG-IV): sequencing the most valuable type-strain genomes for metagenomic binning, comparative biology and taxonomic classification.</title>
        <authorList>
            <person name="Goeker M."/>
        </authorList>
    </citation>
    <scope>NUCLEOTIDE SEQUENCE [LARGE SCALE GENOMIC DNA]</scope>
    <source>
        <strain evidence="4 5">DSM 14823</strain>
    </source>
</reference>
<dbReference type="PROSITE" id="PS00061">
    <property type="entry name" value="ADH_SHORT"/>
    <property type="match status" value="1"/>
</dbReference>
<dbReference type="PANTHER" id="PTHR42760:SF115">
    <property type="entry name" value="3-OXOACYL-[ACYL-CARRIER-PROTEIN] REDUCTASE FABG"/>
    <property type="match status" value="1"/>
</dbReference>
<dbReference type="PANTHER" id="PTHR42760">
    <property type="entry name" value="SHORT-CHAIN DEHYDROGENASES/REDUCTASES FAMILY MEMBER"/>
    <property type="match status" value="1"/>
</dbReference>
<dbReference type="InterPro" id="IPR036291">
    <property type="entry name" value="NAD(P)-bd_dom_sf"/>
</dbReference>
<dbReference type="GO" id="GO:0005975">
    <property type="term" value="P:carbohydrate metabolic process"/>
    <property type="evidence" value="ECO:0007669"/>
    <property type="project" value="UniProtKB-ARBA"/>
</dbReference>
<evidence type="ECO:0000313" key="4">
    <source>
        <dbReference type="EMBL" id="PVY36044.1"/>
    </source>
</evidence>
<name>A0A2U1AI12_9BACT</name>
<dbReference type="InterPro" id="IPR002347">
    <property type="entry name" value="SDR_fam"/>
</dbReference>
<dbReference type="OrthoDB" id="9803333at2"/>
<dbReference type="Gene3D" id="3.40.50.720">
    <property type="entry name" value="NAD(P)-binding Rossmann-like Domain"/>
    <property type="match status" value="1"/>
</dbReference>
<dbReference type="Pfam" id="PF00106">
    <property type="entry name" value="adh_short"/>
    <property type="match status" value="1"/>
</dbReference>
<evidence type="ECO:0000256" key="3">
    <source>
        <dbReference type="RuleBase" id="RU000363"/>
    </source>
</evidence>
<dbReference type="FunFam" id="3.40.50.720:FF:000240">
    <property type="entry name" value="SDR family oxidoreductase"/>
    <property type="match status" value="1"/>
</dbReference>
<dbReference type="NCBIfam" id="NF006132">
    <property type="entry name" value="PRK08277.1"/>
    <property type="match status" value="1"/>
</dbReference>
<accession>A0A2U1AI12</accession>